<evidence type="ECO:0000256" key="9">
    <source>
        <dbReference type="ARBA" id="ARBA00022786"/>
    </source>
</evidence>
<dbReference type="FunFam" id="1.20.120.1130:FF:000001">
    <property type="entry name" value="Vacuolar protein sorting-associated protein 28 homolog"/>
    <property type="match status" value="1"/>
</dbReference>
<dbReference type="AlphaFoldDB" id="A0A2T9Z6E9"/>
<proteinExistence type="inferred from homology"/>
<evidence type="ECO:0000259" key="16">
    <source>
        <dbReference type="PROSITE" id="PS51310"/>
    </source>
</evidence>
<evidence type="ECO:0000256" key="14">
    <source>
        <dbReference type="SAM" id="MobiDB-lite"/>
    </source>
</evidence>
<reference evidence="18 19" key="1">
    <citation type="journal article" date="2018" name="MBio">
        <title>Comparative Genomics Reveals the Core Gene Toolbox for the Fungus-Insect Symbiosis.</title>
        <authorList>
            <person name="Wang Y."/>
            <person name="Stata M."/>
            <person name="Wang W."/>
            <person name="Stajich J.E."/>
            <person name="White M.M."/>
            <person name="Moncalvo J.M."/>
        </authorList>
    </citation>
    <scope>NUCLEOTIDE SEQUENCE [LARGE SCALE GENOMIC DNA]</scope>
    <source>
        <strain evidence="18 19">AUS-77-4</strain>
    </source>
</reference>
<dbReference type="Pfam" id="PF13639">
    <property type="entry name" value="zf-RING_2"/>
    <property type="match status" value="1"/>
</dbReference>
<dbReference type="InterPro" id="IPR001841">
    <property type="entry name" value="Znf_RING"/>
</dbReference>
<evidence type="ECO:0000256" key="5">
    <source>
        <dbReference type="ARBA" id="ARBA00022679"/>
    </source>
</evidence>
<dbReference type="GO" id="GO:0000813">
    <property type="term" value="C:ESCRT I complex"/>
    <property type="evidence" value="ECO:0007669"/>
    <property type="project" value="InterPro"/>
</dbReference>
<comment type="caution">
    <text evidence="18">The sequence shown here is derived from an EMBL/GenBank/DDBJ whole genome shotgun (WGS) entry which is preliminary data.</text>
</comment>
<dbReference type="SMART" id="SM01197">
    <property type="entry name" value="FANCL_C"/>
    <property type="match status" value="1"/>
</dbReference>
<feature type="compositionally biased region" description="Low complexity" evidence="14">
    <location>
        <begin position="581"/>
        <end position="590"/>
    </location>
</feature>
<feature type="compositionally biased region" description="Basic and acidic residues" evidence="14">
    <location>
        <begin position="562"/>
        <end position="571"/>
    </location>
</feature>
<evidence type="ECO:0000259" key="15">
    <source>
        <dbReference type="PROSITE" id="PS50089"/>
    </source>
</evidence>
<keyword evidence="6" id="KW-0479">Metal-binding</keyword>
<keyword evidence="9" id="KW-0833">Ubl conjugation pathway</keyword>
<feature type="compositionally biased region" description="Basic and acidic residues" evidence="14">
    <location>
        <begin position="268"/>
        <end position="278"/>
    </location>
</feature>
<feature type="compositionally biased region" description="Basic and acidic residues" evidence="14">
    <location>
        <begin position="1"/>
        <end position="11"/>
    </location>
</feature>
<dbReference type="STRING" id="61424.A0A2T9Z6E9"/>
<dbReference type="SUPFAM" id="SSF140111">
    <property type="entry name" value="Endosomal sorting complex assembly domain"/>
    <property type="match status" value="1"/>
</dbReference>
<dbReference type="PANTHER" id="PTHR12937">
    <property type="entry name" value="VACUOLAR PROTEIN SORTING 28, ISOFORM 2 VPS28"/>
    <property type="match status" value="1"/>
</dbReference>
<keyword evidence="7" id="KW-0967">Endosome</keyword>
<dbReference type="SUPFAM" id="SSF140427">
    <property type="entry name" value="VPS28 C-terminal domain-like"/>
    <property type="match status" value="1"/>
</dbReference>
<evidence type="ECO:0000256" key="11">
    <source>
        <dbReference type="ARBA" id="ARBA00022927"/>
    </source>
</evidence>
<dbReference type="Pfam" id="PF03997">
    <property type="entry name" value="VPS28"/>
    <property type="match status" value="1"/>
</dbReference>
<dbReference type="GO" id="GO:0016567">
    <property type="term" value="P:protein ubiquitination"/>
    <property type="evidence" value="ECO:0007669"/>
    <property type="project" value="UniProtKB-ARBA"/>
</dbReference>
<dbReference type="GO" id="GO:0044877">
    <property type="term" value="F:protein-containing complex binding"/>
    <property type="evidence" value="ECO:0007669"/>
    <property type="project" value="TreeGrafter"/>
</dbReference>
<dbReference type="PROSITE" id="PS51310">
    <property type="entry name" value="VPS28_C"/>
    <property type="match status" value="1"/>
</dbReference>
<feature type="compositionally biased region" description="Low complexity" evidence="14">
    <location>
        <begin position="60"/>
        <end position="71"/>
    </location>
</feature>
<evidence type="ECO:0000259" key="17">
    <source>
        <dbReference type="PROSITE" id="PS51313"/>
    </source>
</evidence>
<evidence type="ECO:0000256" key="2">
    <source>
        <dbReference type="ARBA" id="ARBA00004633"/>
    </source>
</evidence>
<dbReference type="GO" id="GO:0008270">
    <property type="term" value="F:zinc ion binding"/>
    <property type="evidence" value="ECO:0007669"/>
    <property type="project" value="UniProtKB-KW"/>
</dbReference>
<evidence type="ECO:0000256" key="7">
    <source>
        <dbReference type="ARBA" id="ARBA00022753"/>
    </source>
</evidence>
<dbReference type="InterPro" id="IPR017899">
    <property type="entry name" value="VPS28_C"/>
</dbReference>
<feature type="compositionally biased region" description="Polar residues" evidence="14">
    <location>
        <begin position="18"/>
        <end position="33"/>
    </location>
</feature>
<feature type="region of interest" description="Disordered" evidence="14">
    <location>
        <begin position="247"/>
        <end position="292"/>
    </location>
</feature>
<evidence type="ECO:0000256" key="3">
    <source>
        <dbReference type="ARBA" id="ARBA00012483"/>
    </source>
</evidence>
<accession>A0A2T9Z6E9</accession>
<feature type="compositionally biased region" description="Acidic residues" evidence="14">
    <location>
        <begin position="258"/>
        <end position="267"/>
    </location>
</feature>
<name>A0A2T9Z6E9_9FUNG</name>
<evidence type="ECO:0000256" key="12">
    <source>
        <dbReference type="PROSITE-ProRule" id="PRU00175"/>
    </source>
</evidence>
<dbReference type="FunFam" id="3.30.40.10:FF:000127">
    <property type="entry name" value="E3 ubiquitin-protein ligase RNF181"/>
    <property type="match status" value="1"/>
</dbReference>
<evidence type="ECO:0000313" key="18">
    <source>
        <dbReference type="EMBL" id="PVV00117.1"/>
    </source>
</evidence>
<evidence type="ECO:0000256" key="1">
    <source>
        <dbReference type="ARBA" id="ARBA00000900"/>
    </source>
</evidence>
<feature type="compositionally biased region" description="Basic and acidic residues" evidence="14">
    <location>
        <begin position="88"/>
        <end position="98"/>
    </location>
</feature>
<feature type="compositionally biased region" description="Low complexity" evidence="14">
    <location>
        <begin position="179"/>
        <end position="210"/>
    </location>
</feature>
<dbReference type="PANTHER" id="PTHR12937:SF0">
    <property type="entry name" value="VACUOLAR PROTEIN SORTING-ASSOCIATED PROTEIN 28 HOMOLOG"/>
    <property type="match status" value="1"/>
</dbReference>
<dbReference type="Proteomes" id="UP000245699">
    <property type="component" value="Unassembled WGS sequence"/>
</dbReference>
<dbReference type="Pfam" id="PF14369">
    <property type="entry name" value="Zn_ribbon_19"/>
    <property type="match status" value="1"/>
</dbReference>
<keyword evidence="4 13" id="KW-0813">Transport</keyword>
<dbReference type="Gene3D" id="3.30.40.10">
    <property type="entry name" value="Zinc/RING finger domain, C3HC4 (zinc finger)"/>
    <property type="match status" value="1"/>
</dbReference>
<dbReference type="InterPro" id="IPR013083">
    <property type="entry name" value="Znf_RING/FYVE/PHD"/>
</dbReference>
<dbReference type="PROSITE" id="PS51313">
    <property type="entry name" value="VPS28_N"/>
    <property type="match status" value="1"/>
</dbReference>
<feature type="compositionally biased region" description="Polar residues" evidence="14">
    <location>
        <begin position="112"/>
        <end position="150"/>
    </location>
</feature>
<feature type="region of interest" description="Disordered" evidence="14">
    <location>
        <begin position="1"/>
        <end position="98"/>
    </location>
</feature>
<dbReference type="GO" id="GO:0031902">
    <property type="term" value="C:late endosome membrane"/>
    <property type="evidence" value="ECO:0007669"/>
    <property type="project" value="UniProtKB-SubCell"/>
</dbReference>
<comment type="similarity">
    <text evidence="13">Belongs to the VPS28 family.</text>
</comment>
<feature type="region of interest" description="Disordered" evidence="14">
    <location>
        <begin position="111"/>
        <end position="210"/>
    </location>
</feature>
<feature type="compositionally biased region" description="Basic and acidic residues" evidence="14">
    <location>
        <begin position="363"/>
        <end position="376"/>
    </location>
</feature>
<dbReference type="InterPro" id="IPR038358">
    <property type="entry name" value="VPS28_N_sf"/>
</dbReference>
<evidence type="ECO:0000256" key="6">
    <source>
        <dbReference type="ARBA" id="ARBA00022723"/>
    </source>
</evidence>
<evidence type="ECO:0000256" key="10">
    <source>
        <dbReference type="ARBA" id="ARBA00022833"/>
    </source>
</evidence>
<evidence type="ECO:0000256" key="8">
    <source>
        <dbReference type="ARBA" id="ARBA00022771"/>
    </source>
</evidence>
<feature type="domain" description="VPS28 N-terminal" evidence="17">
    <location>
        <begin position="597"/>
        <end position="703"/>
    </location>
</feature>
<keyword evidence="11 13" id="KW-0653">Protein transport</keyword>
<feature type="domain" description="VPS28 C-terminal" evidence="16">
    <location>
        <begin position="713"/>
        <end position="809"/>
    </location>
</feature>
<protein>
    <recommendedName>
        <fullName evidence="3">RING-type E3 ubiquitin transferase</fullName>
        <ecNumber evidence="3">2.3.2.27</ecNumber>
    </recommendedName>
</protein>
<dbReference type="InterPro" id="IPR017898">
    <property type="entry name" value="VPS28_N"/>
</dbReference>
<evidence type="ECO:0000313" key="19">
    <source>
        <dbReference type="Proteomes" id="UP000245699"/>
    </source>
</evidence>
<dbReference type="Gene3D" id="1.20.1440.200">
    <property type="match status" value="1"/>
</dbReference>
<comment type="catalytic activity">
    <reaction evidence="1">
        <text>S-ubiquitinyl-[E2 ubiquitin-conjugating enzyme]-L-cysteine + [acceptor protein]-L-lysine = [E2 ubiquitin-conjugating enzyme]-L-cysteine + N(6)-ubiquitinyl-[acceptor protein]-L-lysine.</text>
        <dbReference type="EC" id="2.3.2.27"/>
    </reaction>
</comment>
<feature type="domain" description="RING-type" evidence="15">
    <location>
        <begin position="514"/>
        <end position="555"/>
    </location>
</feature>
<dbReference type="InterPro" id="IPR039525">
    <property type="entry name" value="RNF126-like_zinc-ribbon"/>
</dbReference>
<dbReference type="Gene3D" id="1.20.120.1130">
    <property type="match status" value="1"/>
</dbReference>
<dbReference type="PROSITE" id="PS50089">
    <property type="entry name" value="ZF_RING_2"/>
    <property type="match status" value="1"/>
</dbReference>
<sequence>MENLDPDKNNSGDDFADQSINTKQHNTSQSSSKENNKRELGQLASDINKSSKKASPKYTNSSSSSSMDNSNQPTPKKSIENQENESMDISRDNSYHNLRDPVFNRFNVLENLDNNNPQNTETAPNNPTTSEDPAQHNTSTSSKNPSGSQDNSRENTNLEEMDQDSPPNKTPLPDSELPQSSNQKNENTNNTTEIPITSSQQTPGSSTTAPTRTQAQYWCHQCQREITPLMAPNPICPRCNGDFVEEIDPSNDPRDFVISEDEGSETEDTQHPHERTRTDFQSAGGEHGGRRPGFDHNRELIMAIGQLMSQLGGNSPVAPGREGQNTTENVGEGEARTSRGSFGPISFEFSTRSGSSTNPLFSRDNEGERDTEHENGDETTNTEEGTRDRPRTYQRIFLNGVPQTGSFRSESGEEGAAGDQQPPPLFGSGERPLNLEGILSLIFGGGRGGFETFLRGPANLGDYAWGPTGLDDIITQLMEQSQGRNAPPPSSEEAISSLPRRIIDEESLKTNKECGICMEEYIINDKVVSLSCNHEFHEDCILKWLRVNGTCPICRITIQTPEEKGKPKDDQNEPSEPQNLGSSNGNSSSNQHEPRIPGSFPIIMNKDIKLAANYREREEYDNQADLYAILVSLEQLERAFIRDSVSQDEYTTACSKLMSQYKTVFRVVEKIVPNIYDFVKMYKLNCPAALARIEIGIPSTVEHSNYKKPGDSISAKHVAEVVQTYITVMDSIKLSMVAVDNLHPLLGDLIQLLGNLNFIPPDFEGKTKIKEWLIVLNKLRASDELDEEQVRQLNFDLEQSYNAFHRLLDDYK</sequence>
<feature type="region of interest" description="Disordered" evidence="14">
    <location>
        <begin position="562"/>
        <end position="599"/>
    </location>
</feature>
<dbReference type="InterPro" id="IPR007143">
    <property type="entry name" value="Vps28"/>
</dbReference>
<dbReference type="GO" id="GO:0043328">
    <property type="term" value="P:protein transport to vacuole involved in ubiquitin-dependent protein catabolic process via the multivesicular body sorting pathway"/>
    <property type="evidence" value="ECO:0007669"/>
    <property type="project" value="TreeGrafter"/>
</dbReference>
<keyword evidence="19" id="KW-1185">Reference proteome</keyword>
<dbReference type="GO" id="GO:0061630">
    <property type="term" value="F:ubiquitin protein ligase activity"/>
    <property type="evidence" value="ECO:0007669"/>
    <property type="project" value="UniProtKB-EC"/>
</dbReference>
<gene>
    <name evidence="18" type="ORF">BB559_000098</name>
</gene>
<dbReference type="SMART" id="SM00184">
    <property type="entry name" value="RING"/>
    <property type="match status" value="1"/>
</dbReference>
<feature type="region of interest" description="Disordered" evidence="14">
    <location>
        <begin position="310"/>
        <end position="430"/>
    </location>
</feature>
<keyword evidence="8 12" id="KW-0863">Zinc-finger</keyword>
<organism evidence="18 19">
    <name type="scientific">Furculomyces boomerangus</name>
    <dbReference type="NCBI Taxonomy" id="61424"/>
    <lineage>
        <taxon>Eukaryota</taxon>
        <taxon>Fungi</taxon>
        <taxon>Fungi incertae sedis</taxon>
        <taxon>Zoopagomycota</taxon>
        <taxon>Kickxellomycotina</taxon>
        <taxon>Harpellomycetes</taxon>
        <taxon>Harpellales</taxon>
        <taxon>Harpellaceae</taxon>
        <taxon>Furculomyces</taxon>
    </lineage>
</organism>
<dbReference type="EC" id="2.3.2.27" evidence="3"/>
<comment type="subcellular location">
    <subcellularLocation>
        <location evidence="2">Late endosome membrane</location>
        <topology evidence="2">Peripheral membrane protein</topology>
    </subcellularLocation>
</comment>
<keyword evidence="10" id="KW-0862">Zinc</keyword>
<evidence type="ECO:0000256" key="4">
    <source>
        <dbReference type="ARBA" id="ARBA00022448"/>
    </source>
</evidence>
<dbReference type="SUPFAM" id="SSF57850">
    <property type="entry name" value="RING/U-box"/>
    <property type="match status" value="1"/>
</dbReference>
<feature type="compositionally biased region" description="Polar residues" evidence="14">
    <location>
        <begin position="348"/>
        <end position="360"/>
    </location>
</feature>
<dbReference type="InterPro" id="IPR037202">
    <property type="entry name" value="ESCRT_assembly_dom"/>
</dbReference>
<dbReference type="EMBL" id="MBFT01000006">
    <property type="protein sequence ID" value="PVV00117.1"/>
    <property type="molecule type" value="Genomic_DNA"/>
</dbReference>
<dbReference type="OrthoDB" id="2671at2759"/>
<dbReference type="InterPro" id="IPR037206">
    <property type="entry name" value="VPS28_C_sf"/>
</dbReference>
<keyword evidence="5" id="KW-0808">Transferase</keyword>
<evidence type="ECO:0000256" key="13">
    <source>
        <dbReference type="PROSITE-ProRule" id="PRU00642"/>
    </source>
</evidence>